<reference evidence="2 3" key="1">
    <citation type="submission" date="2019-02" db="EMBL/GenBank/DDBJ databases">
        <title>Hansschlegelia quercus sp. nov., a novel methylotrophic bacterium from buds of oak (Quercus robur L.).</title>
        <authorList>
            <person name="Agafonova N.V."/>
            <person name="Kaparullina E.N."/>
            <person name="Grouzdev D.S."/>
            <person name="Doronina N.V."/>
        </authorList>
    </citation>
    <scope>NUCLEOTIDE SEQUENCE [LARGE SCALE GENOMIC DNA]</scope>
    <source>
        <strain evidence="2 3">Dub</strain>
    </source>
</reference>
<proteinExistence type="predicted"/>
<evidence type="ECO:0000313" key="2">
    <source>
        <dbReference type="EMBL" id="TBN54952.1"/>
    </source>
</evidence>
<dbReference type="AlphaFoldDB" id="A0A4Q9GL55"/>
<dbReference type="EMBL" id="SIUB01000001">
    <property type="protein sequence ID" value="TBN54952.1"/>
    <property type="molecule type" value="Genomic_DNA"/>
</dbReference>
<keyword evidence="1" id="KW-0472">Membrane</keyword>
<evidence type="ECO:0000313" key="3">
    <source>
        <dbReference type="Proteomes" id="UP000291613"/>
    </source>
</evidence>
<evidence type="ECO:0000256" key="1">
    <source>
        <dbReference type="SAM" id="Phobius"/>
    </source>
</evidence>
<gene>
    <name evidence="2" type="ORF">EYR15_02025</name>
</gene>
<accession>A0A4Q9GL55</accession>
<feature type="transmembrane region" description="Helical" evidence="1">
    <location>
        <begin position="25"/>
        <end position="47"/>
    </location>
</feature>
<keyword evidence="3" id="KW-1185">Reference proteome</keyword>
<keyword evidence="1" id="KW-0812">Transmembrane</keyword>
<organism evidence="2 3">
    <name type="scientific">Hansschlegelia quercus</name>
    <dbReference type="NCBI Taxonomy" id="2528245"/>
    <lineage>
        <taxon>Bacteria</taxon>
        <taxon>Pseudomonadati</taxon>
        <taxon>Pseudomonadota</taxon>
        <taxon>Alphaproteobacteria</taxon>
        <taxon>Hyphomicrobiales</taxon>
        <taxon>Methylopilaceae</taxon>
        <taxon>Hansschlegelia</taxon>
    </lineage>
</organism>
<dbReference type="Proteomes" id="UP000291613">
    <property type="component" value="Unassembled WGS sequence"/>
</dbReference>
<comment type="caution">
    <text evidence="2">The sequence shown here is derived from an EMBL/GenBank/DDBJ whole genome shotgun (WGS) entry which is preliminary data.</text>
</comment>
<name>A0A4Q9GL55_9HYPH</name>
<keyword evidence="1" id="KW-1133">Transmembrane helix</keyword>
<sequence length="109" mass="11193">MAYVSHSSYHAYGRSRDWSRFDASLLGRAAIVALAAGAAVVALSGAAMEEGGAKEQRVLGKGDRIVAASVMIPAASKTYVVDGPSRTTTVEKGSVAGLSQDSPYAAAFK</sequence>
<dbReference type="RefSeq" id="WP_131001204.1">
    <property type="nucleotide sequence ID" value="NZ_JBHSZR010000002.1"/>
</dbReference>
<protein>
    <submittedName>
        <fullName evidence="2">Uncharacterized protein</fullName>
    </submittedName>
</protein>